<proteinExistence type="predicted"/>
<keyword evidence="4" id="KW-0472">Membrane</keyword>
<keyword evidence="4" id="KW-0812">Transmembrane</keyword>
<dbReference type="Proteomes" id="UP001146067">
    <property type="component" value="Unassembled WGS sequence"/>
</dbReference>
<keyword evidence="1" id="KW-0547">Nucleotide-binding</keyword>
<feature type="transmembrane region" description="Helical" evidence="4">
    <location>
        <begin position="139"/>
        <end position="160"/>
    </location>
</feature>
<dbReference type="SUPFAM" id="SSF53067">
    <property type="entry name" value="Actin-like ATPase domain"/>
    <property type="match status" value="1"/>
</dbReference>
<keyword evidence="3" id="KW-0143">Chaperone</keyword>
<dbReference type="GO" id="GO:0005524">
    <property type="term" value="F:ATP binding"/>
    <property type="evidence" value="ECO:0007669"/>
    <property type="project" value="UniProtKB-KW"/>
</dbReference>
<evidence type="ECO:0000313" key="6">
    <source>
        <dbReference type="Proteomes" id="UP001146067"/>
    </source>
</evidence>
<organism evidence="5 6">
    <name type="scientific">Glycomyces luteolus</name>
    <dbReference type="NCBI Taxonomy" id="2670330"/>
    <lineage>
        <taxon>Bacteria</taxon>
        <taxon>Bacillati</taxon>
        <taxon>Actinomycetota</taxon>
        <taxon>Actinomycetes</taxon>
        <taxon>Glycomycetales</taxon>
        <taxon>Glycomycetaceae</taxon>
        <taxon>Glycomyces</taxon>
    </lineage>
</organism>
<evidence type="ECO:0000256" key="1">
    <source>
        <dbReference type="ARBA" id="ARBA00022741"/>
    </source>
</evidence>
<accession>A0A9X3P668</accession>
<dbReference type="Pfam" id="PF00012">
    <property type="entry name" value="HSP70"/>
    <property type="match status" value="1"/>
</dbReference>
<dbReference type="Gene3D" id="3.90.640.10">
    <property type="entry name" value="Actin, Chain A, domain 4"/>
    <property type="match status" value="1"/>
</dbReference>
<dbReference type="Gene3D" id="3.30.420.40">
    <property type="match status" value="2"/>
</dbReference>
<protein>
    <submittedName>
        <fullName evidence="5">Hsp70 family protein</fullName>
    </submittedName>
</protein>
<comment type="caution">
    <text evidence="5">The sequence shown here is derived from an EMBL/GenBank/DDBJ whole genome shotgun (WGS) entry which is preliminary data.</text>
</comment>
<keyword evidence="6" id="KW-1185">Reference proteome</keyword>
<dbReference type="RefSeq" id="WP_270109259.1">
    <property type="nucleotide sequence ID" value="NZ_JAPZVP010000005.1"/>
</dbReference>
<dbReference type="InterPro" id="IPR043129">
    <property type="entry name" value="ATPase_NBD"/>
</dbReference>
<dbReference type="AlphaFoldDB" id="A0A9X3P668"/>
<evidence type="ECO:0000256" key="3">
    <source>
        <dbReference type="ARBA" id="ARBA00023186"/>
    </source>
</evidence>
<name>A0A9X3P668_9ACTN</name>
<gene>
    <name evidence="5" type="ORF">O1R50_07305</name>
</gene>
<evidence type="ECO:0000313" key="5">
    <source>
        <dbReference type="EMBL" id="MDA1359421.1"/>
    </source>
</evidence>
<dbReference type="GO" id="GO:0140662">
    <property type="term" value="F:ATP-dependent protein folding chaperone"/>
    <property type="evidence" value="ECO:0007669"/>
    <property type="project" value="InterPro"/>
</dbReference>
<dbReference type="EMBL" id="JAPZVP010000005">
    <property type="protein sequence ID" value="MDA1359421.1"/>
    <property type="molecule type" value="Genomic_DNA"/>
</dbReference>
<evidence type="ECO:0000256" key="4">
    <source>
        <dbReference type="SAM" id="Phobius"/>
    </source>
</evidence>
<sequence>MTRTELDAISRPLLEPVIDEVVRVRDAAEAAGHRLGAVFLVGGASRMPLAANLIHHALDVAPVVIEQPELAVAEGAAVASAPVGDGTSPAAVAEPESSAATAAEYAPVPVETPPAAAVEPATVPLPPPPPRSVRGRKRIAAVAAALLALALVGVSALFNWEPWQAGGTGGGAPYAEALTGTADAACPEGLAAPLDAPGALYGPHFTSAPTCLTILAPEDASAAADLLGEVPALTGSQRLAIVHFTTGDANPTDQYTVHSAVTFGDQTWELDGVPAADAVYAAVVDADAPLQVAVTDAERTQTLDLATGQVADPVAAYYHGELAQREFVVEATLSFATVDDSWFMDGVVYRDHVAVSRSVFREDLGWLCEPDEAVLTAVFEIRTYSAEYDQDWPFDAAQAVRVQAGDQTVLPQVTAEEVTRAAGDHGDDTWVAVGAVFTVPADLAEFAFEFDLQDSAYDRGLEKWFHASESPVAQSYGLDFTAA</sequence>
<evidence type="ECO:0000256" key="2">
    <source>
        <dbReference type="ARBA" id="ARBA00022840"/>
    </source>
</evidence>
<keyword evidence="2" id="KW-0067">ATP-binding</keyword>
<keyword evidence="4" id="KW-1133">Transmembrane helix</keyword>
<dbReference type="InterPro" id="IPR013126">
    <property type="entry name" value="Hsp_70_fam"/>
</dbReference>
<reference evidence="5" key="1">
    <citation type="submission" date="2022-12" db="EMBL/GenBank/DDBJ databases">
        <title>Gycomyces niveus sp.nov.,a novel actinomycete isolated from soil in Shouguan.</title>
        <authorList>
            <person name="Yang X."/>
        </authorList>
    </citation>
    <scope>NUCLEOTIDE SEQUENCE</scope>
    <source>
        <strain evidence="5">NEAU-A15</strain>
    </source>
</reference>